<name>A0ABN8RR17_9CNID</name>
<accession>A0ABN8RR17</accession>
<dbReference type="Proteomes" id="UP001159405">
    <property type="component" value="Unassembled WGS sequence"/>
</dbReference>
<feature type="compositionally biased region" description="Acidic residues" evidence="6">
    <location>
        <begin position="115"/>
        <end position="126"/>
    </location>
</feature>
<dbReference type="InterPro" id="IPR019734">
    <property type="entry name" value="TPR_rpt"/>
</dbReference>
<reference evidence="8 9" key="1">
    <citation type="submission" date="2022-05" db="EMBL/GenBank/DDBJ databases">
        <authorList>
            <consortium name="Genoscope - CEA"/>
            <person name="William W."/>
        </authorList>
    </citation>
    <scope>NUCLEOTIDE SEQUENCE [LARGE SCALE GENOMIC DNA]</scope>
</reference>
<feature type="compositionally biased region" description="Acidic residues" evidence="6">
    <location>
        <begin position="287"/>
        <end position="298"/>
    </location>
</feature>
<feature type="compositionally biased region" description="Basic and acidic residues" evidence="6">
    <location>
        <begin position="253"/>
        <end position="263"/>
    </location>
</feature>
<dbReference type="SMART" id="SM00028">
    <property type="entry name" value="TPR"/>
    <property type="match status" value="3"/>
</dbReference>
<dbReference type="Pfam" id="PF13877">
    <property type="entry name" value="RPAP3_C"/>
    <property type="match status" value="1"/>
</dbReference>
<keyword evidence="1" id="KW-0677">Repeat</keyword>
<evidence type="ECO:0000256" key="5">
    <source>
        <dbReference type="PROSITE-ProRule" id="PRU00339"/>
    </source>
</evidence>
<evidence type="ECO:0000256" key="2">
    <source>
        <dbReference type="ARBA" id="ARBA00022803"/>
    </source>
</evidence>
<evidence type="ECO:0000259" key="7">
    <source>
        <dbReference type="Pfam" id="PF13877"/>
    </source>
</evidence>
<comment type="similarity">
    <text evidence="3">Belongs to the RPAP3 family.</text>
</comment>
<keyword evidence="2 5" id="KW-0802">TPR repeat</keyword>
<evidence type="ECO:0000256" key="3">
    <source>
        <dbReference type="ARBA" id="ARBA00038275"/>
    </source>
</evidence>
<feature type="repeat" description="TPR" evidence="5">
    <location>
        <begin position="203"/>
        <end position="236"/>
    </location>
</feature>
<dbReference type="InterPro" id="IPR051966">
    <property type="entry name" value="RPAP3"/>
</dbReference>
<keyword evidence="9" id="KW-1185">Reference proteome</keyword>
<gene>
    <name evidence="8" type="ORF">PLOB_00023887</name>
</gene>
<protein>
    <recommendedName>
        <fullName evidence="4">RNA polymerase II-associated protein 3</fullName>
    </recommendedName>
</protein>
<comment type="caution">
    <text evidence="8">The sequence shown here is derived from an EMBL/GenBank/DDBJ whole genome shotgun (WGS) entry which is preliminary data.</text>
</comment>
<dbReference type="Pfam" id="PF00515">
    <property type="entry name" value="TPR_1"/>
    <property type="match status" value="2"/>
</dbReference>
<feature type="compositionally biased region" description="Polar residues" evidence="6">
    <location>
        <begin position="303"/>
        <end position="322"/>
    </location>
</feature>
<organism evidence="8 9">
    <name type="scientific">Porites lobata</name>
    <dbReference type="NCBI Taxonomy" id="104759"/>
    <lineage>
        <taxon>Eukaryota</taxon>
        <taxon>Metazoa</taxon>
        <taxon>Cnidaria</taxon>
        <taxon>Anthozoa</taxon>
        <taxon>Hexacorallia</taxon>
        <taxon>Scleractinia</taxon>
        <taxon>Fungiina</taxon>
        <taxon>Poritidae</taxon>
        <taxon>Porites</taxon>
    </lineage>
</organism>
<sequence>MADALRLQMNIRQNAEELQDILQDLNKWEDEMKTKDNELLNSKTVHKQSLPPIRNQSNRKKKKKKEQPSASNKDNVSKGEARISSYDYRSWDKFDVDKVLKEMDEQEEMKTFPSSEEESDEADDDIENERRLQKALFEKDKGNALFKDGKYEEAIHCYTTGIQLDPSNAVLPANRAMCLLKLQRYGAAEADCTQALSLDSSYTKAYLRRGAARFQMGRVQQAEADYKEVLKLEPSNKQAQLELKSIKKLLEDKKREKKSEKQASENCANKTPVKSKKPLKRIVIEEIGTESESEDDSSDISTKAQATASLSTEETRSNTQQALLARPDERTKNLTLESTDVPLKTAPSSLSSTLSSSSSASPSSSEPQSPSSTSRSKSADKTFAVPKSSGQFQADWRALQKQPDRLFAYFKNIKPKLYPKLFQQSIEPDMLVKIIYLLWDFYLMNGLPVYEELKNLAEVKRFGMATMFFSDKDKKVISDLINSVRQTKELFQLSEDDILDLAKKYGIS</sequence>
<dbReference type="InterPro" id="IPR011990">
    <property type="entry name" value="TPR-like_helical_dom_sf"/>
</dbReference>
<proteinExistence type="inferred from homology"/>
<dbReference type="Gene3D" id="1.25.40.10">
    <property type="entry name" value="Tetratricopeptide repeat domain"/>
    <property type="match status" value="1"/>
</dbReference>
<feature type="region of interest" description="Disordered" evidence="6">
    <location>
        <begin position="104"/>
        <end position="126"/>
    </location>
</feature>
<feature type="domain" description="RNA-polymerase II-associated protein 3-like C-terminal" evidence="7">
    <location>
        <begin position="386"/>
        <end position="474"/>
    </location>
</feature>
<evidence type="ECO:0000256" key="1">
    <source>
        <dbReference type="ARBA" id="ARBA00022737"/>
    </source>
</evidence>
<feature type="region of interest" description="Disordered" evidence="6">
    <location>
        <begin position="287"/>
        <end position="386"/>
    </location>
</feature>
<evidence type="ECO:0000313" key="9">
    <source>
        <dbReference type="Proteomes" id="UP001159405"/>
    </source>
</evidence>
<evidence type="ECO:0000256" key="4">
    <source>
        <dbReference type="ARBA" id="ARBA00040133"/>
    </source>
</evidence>
<feature type="repeat" description="TPR" evidence="5">
    <location>
        <begin position="135"/>
        <end position="168"/>
    </location>
</feature>
<dbReference type="PANTHER" id="PTHR46423:SF1">
    <property type="entry name" value="RNA POLYMERASE II-ASSOCIATED PROTEIN 3"/>
    <property type="match status" value="1"/>
</dbReference>
<dbReference type="PROSITE" id="PS50293">
    <property type="entry name" value="TPR_REGION"/>
    <property type="match status" value="1"/>
</dbReference>
<dbReference type="PROSITE" id="PS50005">
    <property type="entry name" value="TPR"/>
    <property type="match status" value="2"/>
</dbReference>
<dbReference type="EMBL" id="CALNXK010000283">
    <property type="protein sequence ID" value="CAH3180798.1"/>
    <property type="molecule type" value="Genomic_DNA"/>
</dbReference>
<dbReference type="SUPFAM" id="SSF48452">
    <property type="entry name" value="TPR-like"/>
    <property type="match status" value="1"/>
</dbReference>
<feature type="region of interest" description="Disordered" evidence="6">
    <location>
        <begin position="253"/>
        <end position="275"/>
    </location>
</feature>
<dbReference type="Pfam" id="PF13181">
    <property type="entry name" value="TPR_8"/>
    <property type="match status" value="1"/>
</dbReference>
<feature type="compositionally biased region" description="Low complexity" evidence="6">
    <location>
        <begin position="342"/>
        <end position="376"/>
    </location>
</feature>
<feature type="region of interest" description="Disordered" evidence="6">
    <location>
        <begin position="36"/>
        <end position="79"/>
    </location>
</feature>
<evidence type="ECO:0000313" key="8">
    <source>
        <dbReference type="EMBL" id="CAH3180798.1"/>
    </source>
</evidence>
<dbReference type="InterPro" id="IPR025986">
    <property type="entry name" value="RPAP3-like_C"/>
</dbReference>
<dbReference type="PANTHER" id="PTHR46423">
    <property type="entry name" value="RNA POLYMERASE II-ASSOCIATED PROTEIN 3"/>
    <property type="match status" value="1"/>
</dbReference>
<evidence type="ECO:0000256" key="6">
    <source>
        <dbReference type="SAM" id="MobiDB-lite"/>
    </source>
</evidence>